<evidence type="ECO:0000313" key="1">
    <source>
        <dbReference type="EMBL" id="GBO17379.1"/>
    </source>
</evidence>
<organism evidence="1 2">
    <name type="scientific">Araneus ventricosus</name>
    <name type="common">Orbweaver spider</name>
    <name type="synonym">Epeira ventricosa</name>
    <dbReference type="NCBI Taxonomy" id="182803"/>
    <lineage>
        <taxon>Eukaryota</taxon>
        <taxon>Metazoa</taxon>
        <taxon>Ecdysozoa</taxon>
        <taxon>Arthropoda</taxon>
        <taxon>Chelicerata</taxon>
        <taxon>Arachnida</taxon>
        <taxon>Araneae</taxon>
        <taxon>Araneomorphae</taxon>
        <taxon>Entelegynae</taxon>
        <taxon>Araneoidea</taxon>
        <taxon>Araneidae</taxon>
        <taxon>Araneus</taxon>
    </lineage>
</organism>
<comment type="caution">
    <text evidence="1">The sequence shown here is derived from an EMBL/GenBank/DDBJ whole genome shotgun (WGS) entry which is preliminary data.</text>
</comment>
<reference evidence="1 2" key="1">
    <citation type="journal article" date="2019" name="Sci. Rep.">
        <title>Orb-weaving spider Araneus ventricosus genome elucidates the spidroin gene catalogue.</title>
        <authorList>
            <person name="Kono N."/>
            <person name="Nakamura H."/>
            <person name="Ohtoshi R."/>
            <person name="Moran D.A.P."/>
            <person name="Shinohara A."/>
            <person name="Yoshida Y."/>
            <person name="Fujiwara M."/>
            <person name="Mori M."/>
            <person name="Tomita M."/>
            <person name="Arakawa K."/>
        </authorList>
    </citation>
    <scope>NUCLEOTIDE SEQUENCE [LARGE SCALE GENOMIC DNA]</scope>
</reference>
<protein>
    <submittedName>
        <fullName evidence="1">Uncharacterized protein</fullName>
    </submittedName>
</protein>
<name>A0A4Y2UWI8_ARAVE</name>
<proteinExistence type="predicted"/>
<accession>A0A4Y2UWI8</accession>
<dbReference type="AlphaFoldDB" id="A0A4Y2UWI8"/>
<dbReference type="Proteomes" id="UP000499080">
    <property type="component" value="Unassembled WGS sequence"/>
</dbReference>
<sequence length="72" mass="8242">MCCAYEEGSHTKAKATNRSVWGGDEDLESTEISDTRLESVFERIQKKNLIKMDTGIGWMQWEEGKAIHHRTA</sequence>
<keyword evidence="2" id="KW-1185">Reference proteome</keyword>
<evidence type="ECO:0000313" key="2">
    <source>
        <dbReference type="Proteomes" id="UP000499080"/>
    </source>
</evidence>
<feature type="non-terminal residue" evidence="1">
    <location>
        <position position="72"/>
    </location>
</feature>
<gene>
    <name evidence="1" type="ORF">AVEN_108868_1</name>
</gene>
<dbReference type="EMBL" id="BGPR01041140">
    <property type="protein sequence ID" value="GBO17379.1"/>
    <property type="molecule type" value="Genomic_DNA"/>
</dbReference>